<feature type="compositionally biased region" description="Low complexity" evidence="1">
    <location>
        <begin position="123"/>
        <end position="133"/>
    </location>
</feature>
<feature type="compositionally biased region" description="Basic residues" evidence="1">
    <location>
        <begin position="42"/>
        <end position="60"/>
    </location>
</feature>
<feature type="compositionally biased region" description="Basic and acidic residues" evidence="1">
    <location>
        <begin position="61"/>
        <end position="83"/>
    </location>
</feature>
<gene>
    <name evidence="2" type="ORF">DRBB29_2100</name>
</gene>
<reference evidence="2 3" key="1">
    <citation type="submission" date="2017-09" db="EMBL/GenBank/DDBJ databases">
        <title>Comparative genomics and methylome analysis of the gut commensal Bifidobacterium breve.</title>
        <authorList>
            <person name="Bottacini F."/>
            <person name="Morrissey R."/>
            <person name="Roberts R.J."/>
            <person name="James K."/>
            <person name="van Breen J."/>
            <person name="Egan M."/>
            <person name="Lambert J."/>
            <person name="van Limpt K."/>
            <person name="Stanton C."/>
            <person name="Knol J."/>
            <person name="O' Connell Motherway M."/>
            <person name="van Sinderen D."/>
        </authorList>
    </citation>
    <scope>NUCLEOTIDE SEQUENCE [LARGE SCALE GENOMIC DNA]</scope>
    <source>
        <strain evidence="2 3">DRBB29</strain>
    </source>
</reference>
<proteinExistence type="predicted"/>
<dbReference type="Proteomes" id="UP000232496">
    <property type="component" value="Chromosome"/>
</dbReference>
<name>A0AAN1IJD1_BIFBR</name>
<feature type="compositionally biased region" description="Low complexity" evidence="1">
    <location>
        <begin position="237"/>
        <end position="255"/>
    </location>
</feature>
<protein>
    <submittedName>
        <fullName evidence="2">Uncharacterized protein</fullName>
    </submittedName>
</protein>
<dbReference type="AlphaFoldDB" id="A0AAN1IJD1"/>
<sequence length="255" mass="28541">MGGRRRFRAPAPFPRRAHDSQQDRRRPGLTDRRAAQTTGKGRPGRRSRIHRRRAGARGRRAAGELHDPPHPRERRPGAPRTRETPQGIVHEVRGVPARRTVAVGLHPLADRHGSGSRGRLLARRPLPQPAARACVRHGDDGRRAGRVPSGVRRTRHPRQDAHRQRHRVHHQTDQRRPGAFRTHARADGRAPEQRTALPPPDAGQDRTLPPHPEAMALRPSPGVLDRRAQRTARRIPARLQRGAAAPRARPANPPP</sequence>
<organism evidence="2 3">
    <name type="scientific">Bifidobacterium breve</name>
    <dbReference type="NCBI Taxonomy" id="1685"/>
    <lineage>
        <taxon>Bacteria</taxon>
        <taxon>Bacillati</taxon>
        <taxon>Actinomycetota</taxon>
        <taxon>Actinomycetes</taxon>
        <taxon>Bifidobacteriales</taxon>
        <taxon>Bifidobacteriaceae</taxon>
        <taxon>Bifidobacterium</taxon>
    </lineage>
</organism>
<evidence type="ECO:0000313" key="3">
    <source>
        <dbReference type="Proteomes" id="UP000232496"/>
    </source>
</evidence>
<accession>A0AAN1IJD1</accession>
<dbReference type="EMBL" id="CP023198">
    <property type="protein sequence ID" value="AUE19628.1"/>
    <property type="molecule type" value="Genomic_DNA"/>
</dbReference>
<evidence type="ECO:0000313" key="2">
    <source>
        <dbReference type="EMBL" id="AUE19628.1"/>
    </source>
</evidence>
<feature type="region of interest" description="Disordered" evidence="1">
    <location>
        <begin position="1"/>
        <end position="255"/>
    </location>
</feature>
<feature type="compositionally biased region" description="Basic and acidic residues" evidence="1">
    <location>
        <begin position="16"/>
        <end position="34"/>
    </location>
</feature>
<evidence type="ECO:0000256" key="1">
    <source>
        <dbReference type="SAM" id="MobiDB-lite"/>
    </source>
</evidence>